<feature type="non-terminal residue" evidence="2">
    <location>
        <position position="1"/>
    </location>
</feature>
<keyword evidence="3" id="KW-1185">Reference proteome</keyword>
<protein>
    <submittedName>
        <fullName evidence="2">Uncharacterized protein</fullName>
    </submittedName>
</protein>
<organism evidence="2 3">
    <name type="scientific">Penicillium cf. viridicatum</name>
    <dbReference type="NCBI Taxonomy" id="2972119"/>
    <lineage>
        <taxon>Eukaryota</taxon>
        <taxon>Fungi</taxon>
        <taxon>Dikarya</taxon>
        <taxon>Ascomycota</taxon>
        <taxon>Pezizomycotina</taxon>
        <taxon>Eurotiomycetes</taxon>
        <taxon>Eurotiomycetidae</taxon>
        <taxon>Eurotiales</taxon>
        <taxon>Aspergillaceae</taxon>
        <taxon>Penicillium</taxon>
    </lineage>
</organism>
<keyword evidence="1" id="KW-0472">Membrane</keyword>
<keyword evidence="1" id="KW-0812">Transmembrane</keyword>
<dbReference type="Proteomes" id="UP001150942">
    <property type="component" value="Unassembled WGS sequence"/>
</dbReference>
<keyword evidence="1" id="KW-1133">Transmembrane helix</keyword>
<gene>
    <name evidence="2" type="ORF">N7449_003523</name>
</gene>
<dbReference type="AlphaFoldDB" id="A0A9W9MX25"/>
<reference evidence="2" key="2">
    <citation type="journal article" date="2023" name="IMA Fungus">
        <title>Comparative genomic study of the Penicillium genus elucidates a diverse pangenome and 15 lateral gene transfer events.</title>
        <authorList>
            <person name="Petersen C."/>
            <person name="Sorensen T."/>
            <person name="Nielsen M.R."/>
            <person name="Sondergaard T.E."/>
            <person name="Sorensen J.L."/>
            <person name="Fitzpatrick D.A."/>
            <person name="Frisvad J.C."/>
            <person name="Nielsen K.L."/>
        </authorList>
    </citation>
    <scope>NUCLEOTIDE SEQUENCE</scope>
    <source>
        <strain evidence="2">IBT 20477</strain>
    </source>
</reference>
<dbReference type="EMBL" id="JAPQKQ010000002">
    <property type="protein sequence ID" value="KAJ5209144.1"/>
    <property type="molecule type" value="Genomic_DNA"/>
</dbReference>
<accession>A0A9W9MX25</accession>
<sequence>QDLTAQPNPTRCVTSLFFRSSLSASNAALIRTRVTARWLARHSVSSVLCRFLSTIVAAVFCYPLSIFCGCGCTQAGKEYVLLSCYFLIYRLTNNSMLGFPVKVNRKVSNAIPI</sequence>
<name>A0A9W9MX25_9EURO</name>
<reference evidence="2" key="1">
    <citation type="submission" date="2022-11" db="EMBL/GenBank/DDBJ databases">
        <authorList>
            <person name="Petersen C."/>
        </authorList>
    </citation>
    <scope>NUCLEOTIDE SEQUENCE</scope>
    <source>
        <strain evidence="2">IBT 20477</strain>
    </source>
</reference>
<evidence type="ECO:0000256" key="1">
    <source>
        <dbReference type="SAM" id="Phobius"/>
    </source>
</evidence>
<proteinExistence type="predicted"/>
<feature type="transmembrane region" description="Helical" evidence="1">
    <location>
        <begin position="47"/>
        <end position="67"/>
    </location>
</feature>
<evidence type="ECO:0000313" key="3">
    <source>
        <dbReference type="Proteomes" id="UP001150942"/>
    </source>
</evidence>
<comment type="caution">
    <text evidence="2">The sequence shown here is derived from an EMBL/GenBank/DDBJ whole genome shotgun (WGS) entry which is preliminary data.</text>
</comment>
<dbReference type="OrthoDB" id="4412445at2759"/>
<evidence type="ECO:0000313" key="2">
    <source>
        <dbReference type="EMBL" id="KAJ5209144.1"/>
    </source>
</evidence>